<sequence>MARIFNCPPVNIRANTMTIFNTAPLAWAIATALLLAGGVQTHRLSEARQLVIDQQAADVASKNGQLIALALTANANNQAQAQLRQQVASTDQLLAQRNSQIKRLYRENETLRQWADTPLPDDIVRLRQRPAFTGAADYRQWLSESHALPIPGSGTAN</sequence>
<dbReference type="InterPro" id="IPR020000">
    <property type="entry name" value="Phage_P2_LysB"/>
</dbReference>
<evidence type="ECO:0000313" key="2">
    <source>
        <dbReference type="Proteomes" id="UP000031883"/>
    </source>
</evidence>
<organism evidence="1 2">
    <name type="scientific">Yersinia rochesterensis</name>
    <dbReference type="NCBI Taxonomy" id="1604335"/>
    <lineage>
        <taxon>Bacteria</taxon>
        <taxon>Pseudomonadati</taxon>
        <taxon>Pseudomonadota</taxon>
        <taxon>Gammaproteobacteria</taxon>
        <taxon>Enterobacterales</taxon>
        <taxon>Yersiniaceae</taxon>
        <taxon>Yersinia</taxon>
    </lineage>
</organism>
<dbReference type="NCBIfam" id="TIGR03495">
    <property type="entry name" value="phage_LysB"/>
    <property type="match status" value="1"/>
</dbReference>
<evidence type="ECO:0000313" key="1">
    <source>
        <dbReference type="EMBL" id="AJJ36948.1"/>
    </source>
</evidence>
<accession>A0ABN4FQM0</accession>
<name>A0ABN4FQM0_9GAMM</name>
<reference evidence="1 2" key="1">
    <citation type="journal article" date="2015" name="Genome Announc.">
        <title>Thirty-Two Complete Genome Assemblies of Nine Yersinia Species, Including Y. pestis, Y. pseudotuberculosis, and Y. enterocolitica.</title>
        <authorList>
            <person name="Johnson S.L."/>
            <person name="Daligault H.E."/>
            <person name="Davenport K.W."/>
            <person name="Jaissle J."/>
            <person name="Frey K.G."/>
            <person name="Ladner J.T."/>
            <person name="Broomall S.M."/>
            <person name="Bishop-Lilly K.A."/>
            <person name="Bruce D.C."/>
            <person name="Coyne S.R."/>
            <person name="Gibbons H.S."/>
            <person name="Lo C.C."/>
            <person name="Munk A.C."/>
            <person name="Rosenzweig C.N."/>
            <person name="Koroleva G.I."/>
            <person name="Palacios G.F."/>
            <person name="Redden C.L."/>
            <person name="Xu Y."/>
            <person name="Minogue T.D."/>
            <person name="Chain P.S."/>
        </authorList>
    </citation>
    <scope>NUCLEOTIDE SEQUENCE [LARGE SCALE GENOMIC DNA]</scope>
    <source>
        <strain evidence="1 2">Y231</strain>
    </source>
</reference>
<protein>
    <submittedName>
        <fullName evidence="1">Phage lysis regulatory, LysB family protein</fullName>
    </submittedName>
</protein>
<proteinExistence type="predicted"/>
<dbReference type="EMBL" id="CP009997">
    <property type="protein sequence ID" value="AJJ36948.1"/>
    <property type="molecule type" value="Genomic_DNA"/>
</dbReference>
<gene>
    <name evidence="1" type="ORF">CH54_2612</name>
</gene>
<keyword evidence="2" id="KW-1185">Reference proteome</keyword>
<dbReference type="Proteomes" id="UP000031883">
    <property type="component" value="Chromosome"/>
</dbReference>